<protein>
    <submittedName>
        <fullName evidence="1">Caffeic acid 3-O-methyltransferase</fullName>
    </submittedName>
</protein>
<evidence type="ECO:0000313" key="1">
    <source>
        <dbReference type="EMBL" id="CAA3022159.1"/>
    </source>
</evidence>
<accession>A0A8S0UWI8</accession>
<keyword evidence="2" id="KW-1185">Reference proteome</keyword>
<dbReference type="EMBL" id="CACTIH010009065">
    <property type="protein sequence ID" value="CAA3022159.1"/>
    <property type="molecule type" value="Genomic_DNA"/>
</dbReference>
<comment type="caution">
    <text evidence="1">The sequence shown here is derived from an EMBL/GenBank/DDBJ whole genome shotgun (WGS) entry which is preliminary data.</text>
</comment>
<evidence type="ECO:0000313" key="2">
    <source>
        <dbReference type="Proteomes" id="UP000594638"/>
    </source>
</evidence>
<dbReference type="AlphaFoldDB" id="A0A8S0UWI8"/>
<sequence>MGGRRRFQRARSAPVIGMTHLKANLMPIYLKFEVSIILRFRLYQILEIPATEAGRDDYLHKSNHLPAQPSFSSPPRIVQLLREPLCCHTTTGTELCL</sequence>
<dbReference type="Proteomes" id="UP000594638">
    <property type="component" value="Unassembled WGS sequence"/>
</dbReference>
<proteinExistence type="predicted"/>
<reference evidence="1 2" key="1">
    <citation type="submission" date="2019-12" db="EMBL/GenBank/DDBJ databases">
        <authorList>
            <person name="Alioto T."/>
            <person name="Alioto T."/>
            <person name="Gomez Garrido J."/>
        </authorList>
    </citation>
    <scope>NUCLEOTIDE SEQUENCE [LARGE SCALE GENOMIC DNA]</scope>
</reference>
<organism evidence="1 2">
    <name type="scientific">Olea europaea subsp. europaea</name>
    <dbReference type="NCBI Taxonomy" id="158383"/>
    <lineage>
        <taxon>Eukaryota</taxon>
        <taxon>Viridiplantae</taxon>
        <taxon>Streptophyta</taxon>
        <taxon>Embryophyta</taxon>
        <taxon>Tracheophyta</taxon>
        <taxon>Spermatophyta</taxon>
        <taxon>Magnoliopsida</taxon>
        <taxon>eudicotyledons</taxon>
        <taxon>Gunneridae</taxon>
        <taxon>Pentapetalae</taxon>
        <taxon>asterids</taxon>
        <taxon>lamiids</taxon>
        <taxon>Lamiales</taxon>
        <taxon>Oleaceae</taxon>
        <taxon>Oleeae</taxon>
        <taxon>Olea</taxon>
    </lineage>
</organism>
<dbReference type="Gramene" id="OE9A053001T1">
    <property type="protein sequence ID" value="OE9A053001C1"/>
    <property type="gene ID" value="OE9A053001"/>
</dbReference>
<name>A0A8S0UWI8_OLEEU</name>
<gene>
    <name evidence="1" type="ORF">OLEA9_A053001</name>
</gene>